<dbReference type="Proteomes" id="UP000672009">
    <property type="component" value="Chromosome"/>
</dbReference>
<protein>
    <submittedName>
        <fullName evidence="2">DUF302 domain-containing protein</fullName>
    </submittedName>
</protein>
<dbReference type="PANTHER" id="PTHR38342">
    <property type="entry name" value="SLR5037 PROTEIN"/>
    <property type="match status" value="1"/>
</dbReference>
<dbReference type="RefSeq" id="WP_210218470.1">
    <property type="nucleotide sequence ID" value="NZ_CP072793.1"/>
</dbReference>
<organism evidence="2 3">
    <name type="scientific">Thiothrix unzii</name>
    <dbReference type="NCBI Taxonomy" id="111769"/>
    <lineage>
        <taxon>Bacteria</taxon>
        <taxon>Pseudomonadati</taxon>
        <taxon>Pseudomonadota</taxon>
        <taxon>Gammaproteobacteria</taxon>
        <taxon>Thiotrichales</taxon>
        <taxon>Thiotrichaceae</taxon>
        <taxon>Thiothrix</taxon>
    </lineage>
</organism>
<name>A0A975IHS6_9GAMM</name>
<dbReference type="EMBL" id="CP072793">
    <property type="protein sequence ID" value="QTR52940.1"/>
    <property type="molecule type" value="Genomic_DNA"/>
</dbReference>
<feature type="domain" description="DUF302" evidence="1">
    <location>
        <begin position="63"/>
        <end position="126"/>
    </location>
</feature>
<evidence type="ECO:0000259" key="1">
    <source>
        <dbReference type="Pfam" id="PF03625"/>
    </source>
</evidence>
<keyword evidence="3" id="KW-1185">Reference proteome</keyword>
<dbReference type="Gene3D" id="3.30.310.70">
    <property type="entry name" value="TT1751-like domain"/>
    <property type="match status" value="1"/>
</dbReference>
<dbReference type="SUPFAM" id="SSF103247">
    <property type="entry name" value="TT1751-like"/>
    <property type="match status" value="1"/>
</dbReference>
<accession>A0A975IHS6</accession>
<dbReference type="InterPro" id="IPR005180">
    <property type="entry name" value="DUF302"/>
</dbReference>
<dbReference type="InterPro" id="IPR035923">
    <property type="entry name" value="TT1751-like_sf"/>
</dbReference>
<dbReference type="CDD" id="cd14797">
    <property type="entry name" value="DUF302"/>
    <property type="match status" value="1"/>
</dbReference>
<dbReference type="AlphaFoldDB" id="A0A975IHS6"/>
<reference evidence="2" key="1">
    <citation type="submission" date="2021-04" db="EMBL/GenBank/DDBJ databases">
        <title>Genomics, taxonomy and metabolism of representatives of sulfur bacteria of the genus Thiothrix: Thiothrix fructosivorans QT, Thiothrix unzii A1T and three new species, Thiothrix subterranea sp. nov., Thiothrix litoralis sp. nov. and 'Candidatus Thiothrix anitrata' sp. nov.</title>
        <authorList>
            <person name="Ravin N.V."/>
            <person name="Smolyakov D."/>
            <person name="Rudenko T.S."/>
            <person name="Mardanov A.V."/>
            <person name="Beletsky A.V."/>
            <person name="Markov N.D."/>
            <person name="Fomenkov A.I."/>
            <person name="Roberts R.J."/>
            <person name="Karnachuk O.V."/>
            <person name="Novikov A."/>
            <person name="Grabovich M.Y."/>
        </authorList>
    </citation>
    <scope>NUCLEOTIDE SEQUENCE</scope>
    <source>
        <strain evidence="2">A1</strain>
    </source>
</reference>
<dbReference type="KEGG" id="tun:J9260_14705"/>
<evidence type="ECO:0000313" key="2">
    <source>
        <dbReference type="EMBL" id="QTR52940.1"/>
    </source>
</evidence>
<proteinExistence type="predicted"/>
<sequence length="159" mass="17280">MKTFNAVLLGLATGVVLTAAATWVVMPKLMITTHESRLGFDETVATLQTAATGKQWLIPKVYDMQASLKKEGYADMSKLSILSLCQPHYAYNILKNDSDKFVTAVMPCRMGVYETADGKVMISGMNMGLMSKMFGGNIAKVMGGVADEEAQMLSQVIKQ</sequence>
<evidence type="ECO:0000313" key="3">
    <source>
        <dbReference type="Proteomes" id="UP000672009"/>
    </source>
</evidence>
<gene>
    <name evidence="2" type="ORF">J9260_14705</name>
</gene>
<dbReference type="PANTHER" id="PTHR38342:SF1">
    <property type="entry name" value="SLR5037 PROTEIN"/>
    <property type="match status" value="1"/>
</dbReference>
<dbReference type="Pfam" id="PF03625">
    <property type="entry name" value="DUF302"/>
    <property type="match status" value="1"/>
</dbReference>